<organism evidence="1 2">
    <name type="scientific">Rhizoctonia solani</name>
    <dbReference type="NCBI Taxonomy" id="456999"/>
    <lineage>
        <taxon>Eukaryota</taxon>
        <taxon>Fungi</taxon>
        <taxon>Dikarya</taxon>
        <taxon>Basidiomycota</taxon>
        <taxon>Agaricomycotina</taxon>
        <taxon>Agaricomycetes</taxon>
        <taxon>Cantharellales</taxon>
        <taxon>Ceratobasidiaceae</taxon>
        <taxon>Rhizoctonia</taxon>
    </lineage>
</organism>
<dbReference type="EMBL" id="CP059663">
    <property type="protein sequence ID" value="QRW20781.1"/>
    <property type="molecule type" value="Genomic_DNA"/>
</dbReference>
<dbReference type="InterPro" id="IPR029058">
    <property type="entry name" value="AB_hydrolase_fold"/>
</dbReference>
<evidence type="ECO:0000313" key="2">
    <source>
        <dbReference type="Proteomes" id="UP000650533"/>
    </source>
</evidence>
<dbReference type="KEGG" id="rsx:RhiXN_05770"/>
<dbReference type="AlphaFoldDB" id="A0A8H8NYQ4"/>
<proteinExistence type="predicted"/>
<protein>
    <submittedName>
        <fullName evidence="1">Fungal specific transcription factor domain</fullName>
    </submittedName>
</protein>
<name>A0A8H8NYQ4_9AGAM</name>
<dbReference type="Gene3D" id="3.40.50.1820">
    <property type="entry name" value="alpha/beta hydrolase"/>
    <property type="match status" value="1"/>
</dbReference>
<accession>A0A8H8NYQ4</accession>
<dbReference type="GeneID" id="67028049"/>
<reference evidence="1" key="1">
    <citation type="submission" date="2020-05" db="EMBL/GenBank/DDBJ databases">
        <title>Evolutionary and genomic comparisons of hybrid uninucleate and nonhybrid Rhizoctonia fungi.</title>
        <authorList>
            <person name="Li C."/>
            <person name="Chen X."/>
        </authorList>
    </citation>
    <scope>NUCLEOTIDE SEQUENCE</scope>
    <source>
        <strain evidence="1">AG-1 IA</strain>
    </source>
</reference>
<dbReference type="Proteomes" id="UP000650533">
    <property type="component" value="Chromosome 6"/>
</dbReference>
<dbReference type="RefSeq" id="XP_043181018.1">
    <property type="nucleotide sequence ID" value="XM_043325586.1"/>
</dbReference>
<dbReference type="SUPFAM" id="SSF53474">
    <property type="entry name" value="alpha/beta-Hydrolases"/>
    <property type="match status" value="1"/>
</dbReference>
<gene>
    <name evidence="1" type="ORF">RhiXN_05770</name>
</gene>
<sequence>MVQECIRVLRAASQTWETANSYASRLESLLAEQIWGESSDRQNANVYEATTSNYDDPVSQMFQEFIVPHDQTTEEIGAPETTVQSEYPLLQQLNQQPQWGVPFGSDFMMTSSPTTPVWLGSRRESIFRRDGGTSPGYWIVMPLGQFPESLAIENLLCNSNLPFHIKDRHLLAPIYDLARASHREKGLKLDAQTAFDYIVNHAILGRTRIILYDNRLVELFAFYLANANAKSIAALIVENTFMTLPSLIPTVLPVAAPLAFLCHGSKSPQSVPIAALIVENTFMTLPSLIPTVLPVAAPLAFLCHQVWDSASAARSLPRSVPVLMLSGTQDELVPPSQMRGLFDILRGAEDGPKEEETEEDKIVLQATDSKRLLVFKKFSNGHNTPRGLDECEITSWVYSLGQWEITGVQGRGDTDLIHWRGTGPGFGASRIRLALGDDEGPRV</sequence>
<evidence type="ECO:0000313" key="1">
    <source>
        <dbReference type="EMBL" id="QRW20781.1"/>
    </source>
</evidence>